<sequence length="305" mass="33380">MYDVVAPPPPVEDEAQTEILIKGIKDVKPFLYYDALFATVSVTSCITRNWAMTILVYFIQFLFAATLAQERLKDLPLPPDYCKNGGVFVNGECVCTLRYEGKQCEQERCLNGGRRHKVNGQVRCHCPFGLSGDRCEKVTYCEPGKGKLVNGKCECSARWTGLFCQMRTCYNGIPTGGMEGFCLCDVGFTGPFCDVPLICENGGKVTQDNECSCPSEYTGERCELCAIGHILEGKRCVPEVLESSLVAHAGSLSSRSFAWPIVVIGCVAALAVVLLITAITLAVRRWSSKPSRENSVRGQPDATDV</sequence>
<comment type="caution">
    <text evidence="4">The sequence shown here is derived from an EMBL/GenBank/DDBJ whole genome shotgun (WGS) entry which is preliminary data.</text>
</comment>
<feature type="domain" description="EGF-like" evidence="3">
    <location>
        <begin position="189"/>
        <end position="223"/>
    </location>
</feature>
<gene>
    <name evidence="4" type="primary">Necator_chrII.g5660</name>
    <name evidence="4" type="ORF">RB195_017867</name>
</gene>
<comment type="caution">
    <text evidence="1">Lacks conserved residue(s) required for the propagation of feature annotation.</text>
</comment>
<dbReference type="PANTHER" id="PTHR24033">
    <property type="entry name" value="EGF-LIKE DOMAIN-CONTAINING PROTEIN"/>
    <property type="match status" value="1"/>
</dbReference>
<feature type="disulfide bond" evidence="1">
    <location>
        <begin position="126"/>
        <end position="135"/>
    </location>
</feature>
<dbReference type="PROSITE" id="PS50026">
    <property type="entry name" value="EGF_3"/>
    <property type="match status" value="2"/>
</dbReference>
<dbReference type="SUPFAM" id="SSF57196">
    <property type="entry name" value="EGF/Laminin"/>
    <property type="match status" value="1"/>
</dbReference>
<dbReference type="Proteomes" id="UP001303046">
    <property type="component" value="Unassembled WGS sequence"/>
</dbReference>
<feature type="disulfide bond" evidence="1">
    <location>
        <begin position="213"/>
        <end position="222"/>
    </location>
</feature>
<keyword evidence="1" id="KW-0245">EGF-like domain</keyword>
<dbReference type="Pfam" id="PF00053">
    <property type="entry name" value="EGF_laminin"/>
    <property type="match status" value="1"/>
</dbReference>
<dbReference type="SMART" id="SM00181">
    <property type="entry name" value="EGF"/>
    <property type="match status" value="3"/>
</dbReference>
<keyword evidence="2" id="KW-0472">Membrane</keyword>
<dbReference type="InterPro" id="IPR051830">
    <property type="entry name" value="NOTCH_homolog"/>
</dbReference>
<keyword evidence="2" id="KW-1133">Transmembrane helix</keyword>
<keyword evidence="5" id="KW-1185">Reference proteome</keyword>
<proteinExistence type="predicted"/>
<dbReference type="InterPro" id="IPR002049">
    <property type="entry name" value="LE_dom"/>
</dbReference>
<dbReference type="EMBL" id="JAVFWL010000002">
    <property type="protein sequence ID" value="KAK6734345.1"/>
    <property type="molecule type" value="Genomic_DNA"/>
</dbReference>
<keyword evidence="1" id="KW-1015">Disulfide bond</keyword>
<evidence type="ECO:0000313" key="4">
    <source>
        <dbReference type="EMBL" id="KAK6734345.1"/>
    </source>
</evidence>
<protein>
    <recommendedName>
        <fullName evidence="3">EGF-like domain-containing protein</fullName>
    </recommendedName>
</protein>
<evidence type="ECO:0000256" key="2">
    <source>
        <dbReference type="SAM" id="Phobius"/>
    </source>
</evidence>
<evidence type="ECO:0000313" key="5">
    <source>
        <dbReference type="Proteomes" id="UP001303046"/>
    </source>
</evidence>
<dbReference type="Gene3D" id="2.10.25.10">
    <property type="entry name" value="Laminin"/>
    <property type="match status" value="3"/>
</dbReference>
<accession>A0ABR1C980</accession>
<keyword evidence="2" id="KW-0812">Transmembrane</keyword>
<reference evidence="4 5" key="1">
    <citation type="submission" date="2023-08" db="EMBL/GenBank/DDBJ databases">
        <title>A Necator americanus chromosomal reference genome.</title>
        <authorList>
            <person name="Ilik V."/>
            <person name="Petrzelkova K.J."/>
            <person name="Pardy F."/>
            <person name="Fuh T."/>
            <person name="Niatou-Singa F.S."/>
            <person name="Gouil Q."/>
            <person name="Baker L."/>
            <person name="Ritchie M.E."/>
            <person name="Jex A.R."/>
            <person name="Gazzola D."/>
            <person name="Li H."/>
            <person name="Toshio Fujiwara R."/>
            <person name="Zhan B."/>
            <person name="Aroian R.V."/>
            <person name="Pafco B."/>
            <person name="Schwarz E.M."/>
        </authorList>
    </citation>
    <scope>NUCLEOTIDE SEQUENCE [LARGE SCALE GENOMIC DNA]</scope>
    <source>
        <strain evidence="4 5">Aroian</strain>
        <tissue evidence="4">Whole animal</tissue>
    </source>
</reference>
<dbReference type="InterPro" id="IPR000742">
    <property type="entry name" value="EGF"/>
</dbReference>
<dbReference type="PROSITE" id="PS00022">
    <property type="entry name" value="EGF_1"/>
    <property type="match status" value="2"/>
</dbReference>
<name>A0ABR1C980_NECAM</name>
<feature type="domain" description="EGF-like" evidence="3">
    <location>
        <begin position="100"/>
        <end position="136"/>
    </location>
</feature>
<dbReference type="PANTHER" id="PTHR24033:SF151">
    <property type="entry name" value="NOTCH 2"/>
    <property type="match status" value="1"/>
</dbReference>
<feature type="transmembrane region" description="Helical" evidence="2">
    <location>
        <begin position="257"/>
        <end position="283"/>
    </location>
</feature>
<organism evidence="4 5">
    <name type="scientific">Necator americanus</name>
    <name type="common">Human hookworm</name>
    <dbReference type="NCBI Taxonomy" id="51031"/>
    <lineage>
        <taxon>Eukaryota</taxon>
        <taxon>Metazoa</taxon>
        <taxon>Ecdysozoa</taxon>
        <taxon>Nematoda</taxon>
        <taxon>Chromadorea</taxon>
        <taxon>Rhabditida</taxon>
        <taxon>Rhabditina</taxon>
        <taxon>Rhabditomorpha</taxon>
        <taxon>Strongyloidea</taxon>
        <taxon>Ancylostomatidae</taxon>
        <taxon>Bunostominae</taxon>
        <taxon>Necator</taxon>
    </lineage>
</organism>
<evidence type="ECO:0000256" key="1">
    <source>
        <dbReference type="PROSITE-ProRule" id="PRU00076"/>
    </source>
</evidence>
<evidence type="ECO:0000259" key="3">
    <source>
        <dbReference type="PROSITE" id="PS50026"/>
    </source>
</evidence>